<evidence type="ECO:0000313" key="5">
    <source>
        <dbReference type="EMBL" id="KRM04777.1"/>
    </source>
</evidence>
<keyword evidence="3" id="KW-0804">Transcription</keyword>
<dbReference type="Gene3D" id="3.40.50.2300">
    <property type="match status" value="2"/>
</dbReference>
<dbReference type="EMBL" id="AZFU01000017">
    <property type="protein sequence ID" value="KRM04777.1"/>
    <property type="molecule type" value="Genomic_DNA"/>
</dbReference>
<dbReference type="Pfam" id="PF13377">
    <property type="entry name" value="Peripla_BP_3"/>
    <property type="match status" value="1"/>
</dbReference>
<evidence type="ECO:0000256" key="1">
    <source>
        <dbReference type="ARBA" id="ARBA00023015"/>
    </source>
</evidence>
<keyword evidence="1" id="KW-0805">Transcription regulation</keyword>
<organism evidence="5 6">
    <name type="scientific">Lactobacillus kitasatonis DSM 16761 = JCM 1039</name>
    <dbReference type="NCBI Taxonomy" id="1423767"/>
    <lineage>
        <taxon>Bacteria</taxon>
        <taxon>Bacillati</taxon>
        <taxon>Bacillota</taxon>
        <taxon>Bacilli</taxon>
        <taxon>Lactobacillales</taxon>
        <taxon>Lactobacillaceae</taxon>
        <taxon>Lactobacillus</taxon>
    </lineage>
</organism>
<dbReference type="SUPFAM" id="SSF53822">
    <property type="entry name" value="Periplasmic binding protein-like I"/>
    <property type="match status" value="1"/>
</dbReference>
<dbReference type="Pfam" id="PF00356">
    <property type="entry name" value="LacI"/>
    <property type="match status" value="1"/>
</dbReference>
<reference evidence="5 6" key="1">
    <citation type="journal article" date="2015" name="Genome Announc.">
        <title>Expanding the biotechnology potential of lactobacilli through comparative genomics of 213 strains and associated genera.</title>
        <authorList>
            <person name="Sun Z."/>
            <person name="Harris H.M."/>
            <person name="McCann A."/>
            <person name="Guo C."/>
            <person name="Argimon S."/>
            <person name="Zhang W."/>
            <person name="Yang X."/>
            <person name="Jeffery I.B."/>
            <person name="Cooney J.C."/>
            <person name="Kagawa T.F."/>
            <person name="Liu W."/>
            <person name="Song Y."/>
            <person name="Salvetti E."/>
            <person name="Wrobel A."/>
            <person name="Rasinkangas P."/>
            <person name="Parkhill J."/>
            <person name="Rea M.C."/>
            <person name="O'Sullivan O."/>
            <person name="Ritari J."/>
            <person name="Douillard F.P."/>
            <person name="Paul Ross R."/>
            <person name="Yang R."/>
            <person name="Briner A.E."/>
            <person name="Felis G.E."/>
            <person name="de Vos W.M."/>
            <person name="Barrangou R."/>
            <person name="Klaenhammer T.R."/>
            <person name="Caufield P.W."/>
            <person name="Cui Y."/>
            <person name="Zhang H."/>
            <person name="O'Toole P.W."/>
        </authorList>
    </citation>
    <scope>NUCLEOTIDE SEQUENCE [LARGE SCALE GENOMIC DNA]</scope>
    <source>
        <strain evidence="5 6">DSM 16761</strain>
    </source>
</reference>
<dbReference type="OrthoDB" id="43195at2"/>
<dbReference type="InterPro" id="IPR002227">
    <property type="entry name" value="Tyrosinase_Cu-bd"/>
</dbReference>
<dbReference type="InterPro" id="IPR000843">
    <property type="entry name" value="HTH_LacI"/>
</dbReference>
<dbReference type="PROSITE" id="PS00498">
    <property type="entry name" value="TYROSINASE_2"/>
    <property type="match status" value="1"/>
</dbReference>
<keyword evidence="2" id="KW-0238">DNA-binding</keyword>
<dbReference type="InterPro" id="IPR028082">
    <property type="entry name" value="Peripla_BP_I"/>
</dbReference>
<evidence type="ECO:0000259" key="4">
    <source>
        <dbReference type="PROSITE" id="PS50932"/>
    </source>
</evidence>
<evidence type="ECO:0000256" key="3">
    <source>
        <dbReference type="ARBA" id="ARBA00023163"/>
    </source>
</evidence>
<dbReference type="SUPFAM" id="SSF47413">
    <property type="entry name" value="lambda repressor-like DNA-binding domains"/>
    <property type="match status" value="1"/>
</dbReference>
<dbReference type="CDD" id="cd01392">
    <property type="entry name" value="HTH_LacI"/>
    <property type="match status" value="1"/>
</dbReference>
<comment type="caution">
    <text evidence="5">The sequence shown here is derived from an EMBL/GenBank/DDBJ whole genome shotgun (WGS) entry which is preliminary data.</text>
</comment>
<evidence type="ECO:0000256" key="2">
    <source>
        <dbReference type="ARBA" id="ARBA00023125"/>
    </source>
</evidence>
<evidence type="ECO:0000313" key="6">
    <source>
        <dbReference type="Proteomes" id="UP000051307"/>
    </source>
</evidence>
<dbReference type="PROSITE" id="PS50932">
    <property type="entry name" value="HTH_LACI_2"/>
    <property type="match status" value="1"/>
</dbReference>
<sequence>MTSIRDIAKIAGVSPASVSRILNNDPTFHINEAARGRVIEIARKLNYNKANKKRRPKQPDSSLSVALVMRYGNMRELNDPYFLNMHKGIDEEAKKWHLRVEQPFKLDDPDKNWTDLANYGAVIIEGEMTSAAIEQIQNINPNVIFLDVNTNIRDCNIVRNDFIEATTNILDTLYDLGHRNIAYIGGKSAVVNLDGKIVLRKDDLREGGYIAWMKIHNLDQYCHTFTANWSADEALEATNQLLQLKDRPTAIVVASDPMALGVYKALNDANVNIPNDISVASFDDVEINRFLTPTLSSIDMNTEEMGKATIRLAKDLITEKIPIPLTITCHSKFNKRDSITSLN</sequence>
<dbReference type="Gene3D" id="1.10.260.40">
    <property type="entry name" value="lambda repressor-like DNA-binding domains"/>
    <property type="match status" value="1"/>
</dbReference>
<dbReference type="RefSeq" id="WP_025015193.1">
    <property type="nucleotide sequence ID" value="NZ_AZFU01000017.1"/>
</dbReference>
<dbReference type="Proteomes" id="UP000051307">
    <property type="component" value="Unassembled WGS sequence"/>
</dbReference>
<dbReference type="GO" id="GO:0016491">
    <property type="term" value="F:oxidoreductase activity"/>
    <property type="evidence" value="ECO:0007669"/>
    <property type="project" value="InterPro"/>
</dbReference>
<name>A0A0R1VPQ8_9LACO</name>
<dbReference type="GO" id="GO:0000976">
    <property type="term" value="F:transcription cis-regulatory region binding"/>
    <property type="evidence" value="ECO:0007669"/>
    <property type="project" value="TreeGrafter"/>
</dbReference>
<dbReference type="PATRIC" id="fig|1423767.3.peg.482"/>
<dbReference type="PANTHER" id="PTHR30146">
    <property type="entry name" value="LACI-RELATED TRANSCRIPTIONAL REPRESSOR"/>
    <property type="match status" value="1"/>
</dbReference>
<protein>
    <submittedName>
        <fullName evidence="5">LacI family transcriptional regulator</fullName>
    </submittedName>
</protein>
<feature type="domain" description="HTH lacI-type" evidence="4">
    <location>
        <begin position="2"/>
        <end position="47"/>
    </location>
</feature>
<gene>
    <name evidence="5" type="ORF">FC59_GL000466</name>
</gene>
<dbReference type="PANTHER" id="PTHR30146:SF149">
    <property type="entry name" value="HTH-TYPE TRANSCRIPTIONAL REGULATOR EBGR"/>
    <property type="match status" value="1"/>
</dbReference>
<dbReference type="SMART" id="SM00354">
    <property type="entry name" value="HTH_LACI"/>
    <property type="match status" value="1"/>
</dbReference>
<accession>A0A0R1VPQ8</accession>
<dbReference type="eggNOG" id="COG1609">
    <property type="taxonomic scope" value="Bacteria"/>
</dbReference>
<proteinExistence type="predicted"/>
<dbReference type="InterPro" id="IPR010982">
    <property type="entry name" value="Lambda_DNA-bd_dom_sf"/>
</dbReference>
<dbReference type="GO" id="GO:0003700">
    <property type="term" value="F:DNA-binding transcription factor activity"/>
    <property type="evidence" value="ECO:0007669"/>
    <property type="project" value="TreeGrafter"/>
</dbReference>
<dbReference type="PROSITE" id="PS00356">
    <property type="entry name" value="HTH_LACI_1"/>
    <property type="match status" value="1"/>
</dbReference>
<dbReference type="CDD" id="cd01544">
    <property type="entry name" value="PBP1_GalR"/>
    <property type="match status" value="1"/>
</dbReference>
<dbReference type="InterPro" id="IPR046335">
    <property type="entry name" value="LacI/GalR-like_sensor"/>
</dbReference>
<dbReference type="AlphaFoldDB" id="A0A0R1VPQ8"/>